<comment type="caution">
    <text evidence="2">The sequence shown here is derived from an EMBL/GenBank/DDBJ whole genome shotgun (WGS) entry which is preliminary data.</text>
</comment>
<sequence>MSVSEDHPKIAGFKARAKSLRAKLAAQGTEISHSQALELVAHQEGARDWNTLRALASRPVRDTNARPLAVGDRVTGRYLGQAFTGRVHGLSHSPYSPHMRITLHFDDPVDVVRFDSFSSFRQRVTATIDENGRSPQKTSDGAPQMIVVPAGL</sequence>
<dbReference type="Proteomes" id="UP000611500">
    <property type="component" value="Unassembled WGS sequence"/>
</dbReference>
<protein>
    <recommendedName>
        <fullName evidence="1">Glyoxalase-related protein domain-containing protein</fullName>
    </recommendedName>
</protein>
<dbReference type="AlphaFoldDB" id="A0A8J3H609"/>
<feature type="domain" description="Glyoxalase-related protein" evidence="1">
    <location>
        <begin position="5"/>
        <end position="147"/>
    </location>
</feature>
<name>A0A8J3H609_9RHOB</name>
<gene>
    <name evidence="2" type="ORF">GCM10010961_09330</name>
</gene>
<dbReference type="Pfam" id="PF20066">
    <property type="entry name" value="Glyoxalase_8"/>
    <property type="match status" value="1"/>
</dbReference>
<evidence type="ECO:0000259" key="1">
    <source>
        <dbReference type="Pfam" id="PF20066"/>
    </source>
</evidence>
<evidence type="ECO:0000313" key="2">
    <source>
        <dbReference type="EMBL" id="GHG83722.1"/>
    </source>
</evidence>
<reference evidence="2" key="1">
    <citation type="journal article" date="2014" name="Int. J. Syst. Evol. Microbiol.">
        <title>Complete genome sequence of Corynebacterium casei LMG S-19264T (=DSM 44701T), isolated from a smear-ripened cheese.</title>
        <authorList>
            <consortium name="US DOE Joint Genome Institute (JGI-PGF)"/>
            <person name="Walter F."/>
            <person name="Albersmeier A."/>
            <person name="Kalinowski J."/>
            <person name="Ruckert C."/>
        </authorList>
    </citation>
    <scope>NUCLEOTIDE SEQUENCE</scope>
    <source>
        <strain evidence="2">CGMCC 1.7081</strain>
    </source>
</reference>
<keyword evidence="3" id="KW-1185">Reference proteome</keyword>
<organism evidence="2 3">
    <name type="scientific">Pseudodonghicola xiamenensis</name>
    <dbReference type="NCBI Taxonomy" id="337702"/>
    <lineage>
        <taxon>Bacteria</taxon>
        <taxon>Pseudomonadati</taxon>
        <taxon>Pseudomonadota</taxon>
        <taxon>Alphaproteobacteria</taxon>
        <taxon>Rhodobacterales</taxon>
        <taxon>Paracoccaceae</taxon>
        <taxon>Pseudodonghicola</taxon>
    </lineage>
</organism>
<proteinExistence type="predicted"/>
<accession>A0A8J3H609</accession>
<evidence type="ECO:0000313" key="3">
    <source>
        <dbReference type="Proteomes" id="UP000611500"/>
    </source>
</evidence>
<dbReference type="EMBL" id="BNAP01000002">
    <property type="protein sequence ID" value="GHG83722.1"/>
    <property type="molecule type" value="Genomic_DNA"/>
</dbReference>
<dbReference type="InterPro" id="IPR045517">
    <property type="entry name" value="Glyoxalase_8"/>
</dbReference>
<reference evidence="2" key="2">
    <citation type="submission" date="2020-09" db="EMBL/GenBank/DDBJ databases">
        <authorList>
            <person name="Sun Q."/>
            <person name="Zhou Y."/>
        </authorList>
    </citation>
    <scope>NUCLEOTIDE SEQUENCE</scope>
    <source>
        <strain evidence="2">CGMCC 1.7081</strain>
    </source>
</reference>
<dbReference type="RefSeq" id="WP_028092879.1">
    <property type="nucleotide sequence ID" value="NZ_BNAP01000002.1"/>
</dbReference>